<comment type="caution">
    <text evidence="3">The sequence shown here is derived from an EMBL/GenBank/DDBJ whole genome shotgun (WGS) entry which is preliminary data.</text>
</comment>
<dbReference type="RefSeq" id="WP_045263223.1">
    <property type="nucleotide sequence ID" value="NZ_JYIV01000022.1"/>
</dbReference>
<sequence>MIPNLQADAHRLVATFVPRSARDRAAQADFASFFGVAGGPVHRDAGPDHLTASCVVFDATLRHTLLVFHRKGQFWVQPGGHVEDGDDSVVAGALRELREETGIVVAPADVAPAYDLDHHGLLSGFGACSSHLDIGIAVVVDKDAALTVSEESEDVRWWPVDALPAEVPPQLLPRLHGLLAQLHDPC</sequence>
<dbReference type="Proteomes" id="UP000033725">
    <property type="component" value="Unassembled WGS sequence"/>
</dbReference>
<dbReference type="Pfam" id="PF00293">
    <property type="entry name" value="NUDIX"/>
    <property type="match status" value="1"/>
</dbReference>
<dbReference type="Gene3D" id="3.90.79.10">
    <property type="entry name" value="Nucleoside Triphosphate Pyrophosphohydrolase"/>
    <property type="match status" value="1"/>
</dbReference>
<dbReference type="PANTHER" id="PTHR43736:SF1">
    <property type="entry name" value="DIHYDRONEOPTERIN TRIPHOSPHATE DIPHOSPHATASE"/>
    <property type="match status" value="1"/>
</dbReference>
<name>A0A0F0KUJ9_9MICO</name>
<comment type="similarity">
    <text evidence="1">Belongs to the Nudix hydrolase family.</text>
</comment>
<dbReference type="EMBL" id="JYIV01000022">
    <property type="protein sequence ID" value="KJL23760.1"/>
    <property type="molecule type" value="Genomic_DNA"/>
</dbReference>
<dbReference type="OrthoDB" id="129709at2"/>
<protein>
    <submittedName>
        <fullName evidence="3">NUDIX domain protein</fullName>
    </submittedName>
</protein>
<evidence type="ECO:0000256" key="1">
    <source>
        <dbReference type="ARBA" id="ARBA00005582"/>
    </source>
</evidence>
<proteinExistence type="inferred from homology"/>
<accession>A0A0F0KUJ9</accession>
<dbReference type="PROSITE" id="PS51462">
    <property type="entry name" value="NUDIX"/>
    <property type="match status" value="1"/>
</dbReference>
<evidence type="ECO:0000313" key="3">
    <source>
        <dbReference type="EMBL" id="KJL23760.1"/>
    </source>
</evidence>
<dbReference type="PATRIC" id="fig|82380.10.peg.1303"/>
<feature type="domain" description="Nudix hydrolase" evidence="2">
    <location>
        <begin position="47"/>
        <end position="180"/>
    </location>
</feature>
<evidence type="ECO:0000259" key="2">
    <source>
        <dbReference type="PROSITE" id="PS51462"/>
    </source>
</evidence>
<dbReference type="CDD" id="cd03674">
    <property type="entry name" value="NUDIX_Hydrolase"/>
    <property type="match status" value="1"/>
</dbReference>
<dbReference type="PANTHER" id="PTHR43736">
    <property type="entry name" value="ADP-RIBOSE PYROPHOSPHATASE"/>
    <property type="match status" value="1"/>
</dbReference>
<dbReference type="InterPro" id="IPR015797">
    <property type="entry name" value="NUDIX_hydrolase-like_dom_sf"/>
</dbReference>
<dbReference type="InterPro" id="IPR000086">
    <property type="entry name" value="NUDIX_hydrolase_dom"/>
</dbReference>
<dbReference type="AlphaFoldDB" id="A0A0F0KUJ9"/>
<dbReference type="SUPFAM" id="SSF55811">
    <property type="entry name" value="Nudix"/>
    <property type="match status" value="1"/>
</dbReference>
<organism evidence="3 4">
    <name type="scientific">Microbacterium oxydans</name>
    <dbReference type="NCBI Taxonomy" id="82380"/>
    <lineage>
        <taxon>Bacteria</taxon>
        <taxon>Bacillati</taxon>
        <taxon>Actinomycetota</taxon>
        <taxon>Actinomycetes</taxon>
        <taxon>Micrococcales</taxon>
        <taxon>Microbacteriaceae</taxon>
        <taxon>Microbacterium</taxon>
    </lineage>
</organism>
<gene>
    <name evidence="3" type="ORF">RN51_01295</name>
</gene>
<reference evidence="3 4" key="1">
    <citation type="submission" date="2015-02" db="EMBL/GenBank/DDBJ databases">
        <title>Draft genome sequences of ten Microbacterium spp. with emphasis on heavy metal contaminated environments.</title>
        <authorList>
            <person name="Corretto E."/>
        </authorList>
    </citation>
    <scope>NUCLEOTIDE SEQUENCE [LARGE SCALE GENOMIC DNA]</scope>
    <source>
        <strain evidence="3 4">BEL163</strain>
    </source>
</reference>
<evidence type="ECO:0000313" key="4">
    <source>
        <dbReference type="Proteomes" id="UP000033725"/>
    </source>
</evidence>